<accession>A0A091DWH1</accession>
<dbReference type="AlphaFoldDB" id="A0A091DWH1"/>
<dbReference type="InterPro" id="IPR022168">
    <property type="entry name" value="GARIL-like_Rab2B-bd"/>
</dbReference>
<gene>
    <name evidence="4" type="ORF">H920_02111</name>
</gene>
<feature type="compositionally biased region" description="Pro residues" evidence="2">
    <location>
        <begin position="483"/>
        <end position="495"/>
    </location>
</feature>
<dbReference type="PANTHER" id="PTHR22574">
    <property type="match status" value="1"/>
</dbReference>
<reference evidence="4 5" key="1">
    <citation type="submission" date="2013-11" db="EMBL/GenBank/DDBJ databases">
        <title>The Damaraland mole rat (Fukomys damarensis) genome and evolution of African mole rats.</title>
        <authorList>
            <person name="Gladyshev V.N."/>
            <person name="Fang X."/>
        </authorList>
    </citation>
    <scope>NUCLEOTIDE SEQUENCE [LARGE SCALE GENOMIC DNA]</scope>
    <source>
        <tissue evidence="4">Liver</tissue>
    </source>
</reference>
<dbReference type="Proteomes" id="UP000028990">
    <property type="component" value="Unassembled WGS sequence"/>
</dbReference>
<dbReference type="eggNOG" id="ENOG502S4XF">
    <property type="taxonomic scope" value="Eukaryota"/>
</dbReference>
<feature type="compositionally biased region" description="Basic residues" evidence="2">
    <location>
        <begin position="204"/>
        <end position="221"/>
    </location>
</feature>
<evidence type="ECO:0000256" key="1">
    <source>
        <dbReference type="ARBA" id="ARBA00038379"/>
    </source>
</evidence>
<feature type="region of interest" description="Disordered" evidence="2">
    <location>
        <begin position="240"/>
        <end position="322"/>
    </location>
</feature>
<sequence length="890" mass="96549">MKRLWNTRPAQPRKGSAQWVPVLGNLQKTLQKGEHLPLRPLPMFESNFVQVTEVGSPVFLHHRANRVTMGVAASLPGLVLPDILLFARPRTRDDSCLELTRMIPLDFARLHIHDTSARRLKLRLVTGRCYYLDLEAPDREMSFLFDCWVRLAHLLQEPATAWAPWPLHPSGHDVLLAKVPASTWRLQDLAHGTQTAATQEPTFPHKRPPVQKPRKAKRRFQSRAVGDSVPLFWSQQDCADVRTKSTENRSAPSANPDRRDIQIHGSGRRLGAGAPESGLYNGLDPVPFSPNQACTPDSEEAPGREGLIATPSRCVSRDSSGLSRLGSIDSLEILLWQHEIEDFLAPESTTLSSSSLNTAPYSPALYLFPPCPSFSSPQDKARDVDSRLGQGPPPSQKALSSAGPQRGAPVIMDKPQRVPAVSGGPQKSPASAHPFQKALTVLSPPPQSPTVLPTCTGPQKAACPQGPEKEPLFLPTWSQQTPAPLPQPQAAPSPPALQGKPPTQLDMVLAGPPGADVTKRSKHEGSPGPRVLVGIQEMNVTEIRTQEVSLDLPFGTTTKESKEVLVSQAREVTLGGLWGQAKLEDTAHRRREEVLLDLPSVRSKEVEQQKTRVRTQQVAFKGPGQERSRAFSVEGLSMAKPMIMANSKEQCPWPAMASLPSRLAGTSQAGAMSVDIEVSVPWSPSQLSLLEDTRVVVRDQPESHPCGKEQAERQMDREPPRDSGGSSKGPLSPVPGSNSPMRTADPLVPIPLPASLWEDLPQPPLPPACSSGAKAPARVPQQLTRASQGPVRMPRPHSPATARSSSESILPVLLEIPSVRDVATQAQITKGDLRLLHPLARCVETAVGVHCQLSSTQRGGGGDRYLTWFILSTSGLPLTHSGWLGAFSLS</sequence>
<organism evidence="4 5">
    <name type="scientific">Fukomys damarensis</name>
    <name type="common">Damaraland mole rat</name>
    <name type="synonym">Cryptomys damarensis</name>
    <dbReference type="NCBI Taxonomy" id="885580"/>
    <lineage>
        <taxon>Eukaryota</taxon>
        <taxon>Metazoa</taxon>
        <taxon>Chordata</taxon>
        <taxon>Craniata</taxon>
        <taxon>Vertebrata</taxon>
        <taxon>Euteleostomi</taxon>
        <taxon>Mammalia</taxon>
        <taxon>Eutheria</taxon>
        <taxon>Euarchontoglires</taxon>
        <taxon>Glires</taxon>
        <taxon>Rodentia</taxon>
        <taxon>Hystricomorpha</taxon>
        <taxon>Bathyergidae</taxon>
        <taxon>Fukomys</taxon>
    </lineage>
</organism>
<evidence type="ECO:0000259" key="3">
    <source>
        <dbReference type="Pfam" id="PF12480"/>
    </source>
</evidence>
<feature type="region of interest" description="Disordered" evidence="2">
    <location>
        <begin position="376"/>
        <end position="410"/>
    </location>
</feature>
<feature type="domain" description="Golgi associated RAB2 interactor protein-like Rab2B-binding" evidence="3">
    <location>
        <begin position="97"/>
        <end position="163"/>
    </location>
</feature>
<dbReference type="GO" id="GO:0005634">
    <property type="term" value="C:nucleus"/>
    <property type="evidence" value="ECO:0007669"/>
    <property type="project" value="TreeGrafter"/>
</dbReference>
<feature type="region of interest" description="Disordered" evidence="2">
    <location>
        <begin position="699"/>
        <end position="806"/>
    </location>
</feature>
<dbReference type="Pfam" id="PF12480">
    <property type="entry name" value="GARIL_Rab2_bd"/>
    <property type="match status" value="1"/>
</dbReference>
<name>A0A091DWH1_FUKDA</name>
<proteinExistence type="inferred from homology"/>
<comment type="similarity">
    <text evidence="1">Belongs to the GARIN family.</text>
</comment>
<evidence type="ECO:0000256" key="2">
    <source>
        <dbReference type="SAM" id="MobiDB-lite"/>
    </source>
</evidence>
<dbReference type="EMBL" id="KN121407">
    <property type="protein sequence ID" value="KFO36484.1"/>
    <property type="molecule type" value="Genomic_DNA"/>
</dbReference>
<dbReference type="GO" id="GO:0007286">
    <property type="term" value="P:spermatid development"/>
    <property type="evidence" value="ECO:0007669"/>
    <property type="project" value="UniProtKB-ARBA"/>
</dbReference>
<feature type="region of interest" description="Disordered" evidence="2">
    <location>
        <begin position="456"/>
        <end position="503"/>
    </location>
</feature>
<feature type="compositionally biased region" description="Polar residues" evidence="2">
    <location>
        <begin position="192"/>
        <end position="201"/>
    </location>
</feature>
<feature type="compositionally biased region" description="Basic and acidic residues" evidence="2">
    <location>
        <begin position="699"/>
        <end position="721"/>
    </location>
</feature>
<dbReference type="PANTHER" id="PTHR22574:SF12">
    <property type="entry name" value="GOLGI-ASSOCIATED RAB2 INTERACTOR PROTEIN 5B"/>
    <property type="match status" value="1"/>
</dbReference>
<protein>
    <submittedName>
        <fullName evidence="4">Protein FAM71E2</fullName>
    </submittedName>
</protein>
<keyword evidence="5" id="KW-1185">Reference proteome</keyword>
<feature type="region of interest" description="Disordered" evidence="2">
    <location>
        <begin position="191"/>
        <end position="223"/>
    </location>
</feature>
<evidence type="ECO:0000313" key="4">
    <source>
        <dbReference type="EMBL" id="KFO36484.1"/>
    </source>
</evidence>
<evidence type="ECO:0000313" key="5">
    <source>
        <dbReference type="Proteomes" id="UP000028990"/>
    </source>
</evidence>